<evidence type="ECO:0000256" key="1">
    <source>
        <dbReference type="SAM" id="MobiDB-lite"/>
    </source>
</evidence>
<keyword evidence="4" id="KW-1185">Reference proteome</keyword>
<evidence type="ECO:0000313" key="4">
    <source>
        <dbReference type="Proteomes" id="UP000596742"/>
    </source>
</evidence>
<feature type="transmembrane region" description="Helical" evidence="2">
    <location>
        <begin position="282"/>
        <end position="308"/>
    </location>
</feature>
<feature type="region of interest" description="Disordered" evidence="1">
    <location>
        <begin position="406"/>
        <end position="426"/>
    </location>
</feature>
<keyword evidence="2" id="KW-1133">Transmembrane helix</keyword>
<name>A0A8B6DW05_MYTGA</name>
<protein>
    <recommendedName>
        <fullName evidence="5">WSC domain-containing protein</fullName>
    </recommendedName>
</protein>
<dbReference type="Proteomes" id="UP000596742">
    <property type="component" value="Unassembled WGS sequence"/>
</dbReference>
<gene>
    <name evidence="3" type="ORF">MGAL_10B041474</name>
</gene>
<comment type="caution">
    <text evidence="3">The sequence shown here is derived from an EMBL/GenBank/DDBJ whole genome shotgun (WGS) entry which is preliminary data.</text>
</comment>
<reference evidence="3" key="1">
    <citation type="submission" date="2018-11" db="EMBL/GenBank/DDBJ databases">
        <authorList>
            <person name="Alioto T."/>
            <person name="Alioto T."/>
        </authorList>
    </citation>
    <scope>NUCLEOTIDE SEQUENCE</scope>
</reference>
<feature type="compositionally biased region" description="Acidic residues" evidence="1">
    <location>
        <begin position="417"/>
        <end position="426"/>
    </location>
</feature>
<dbReference type="EMBL" id="UYJE01004026">
    <property type="protein sequence ID" value="VDI24372.1"/>
    <property type="molecule type" value="Genomic_DNA"/>
</dbReference>
<evidence type="ECO:0000256" key="2">
    <source>
        <dbReference type="SAM" id="Phobius"/>
    </source>
</evidence>
<dbReference type="OrthoDB" id="6094313at2759"/>
<proteinExistence type="predicted"/>
<evidence type="ECO:0008006" key="5">
    <source>
        <dbReference type="Google" id="ProtNLM"/>
    </source>
</evidence>
<evidence type="ECO:0000313" key="3">
    <source>
        <dbReference type="EMBL" id="VDI24372.1"/>
    </source>
</evidence>
<accession>A0A8B6DW05</accession>
<organism evidence="3 4">
    <name type="scientific">Mytilus galloprovincialis</name>
    <name type="common">Mediterranean mussel</name>
    <dbReference type="NCBI Taxonomy" id="29158"/>
    <lineage>
        <taxon>Eukaryota</taxon>
        <taxon>Metazoa</taxon>
        <taxon>Spiralia</taxon>
        <taxon>Lophotrochozoa</taxon>
        <taxon>Mollusca</taxon>
        <taxon>Bivalvia</taxon>
        <taxon>Autobranchia</taxon>
        <taxon>Pteriomorphia</taxon>
        <taxon>Mytilida</taxon>
        <taxon>Mytiloidea</taxon>
        <taxon>Mytilidae</taxon>
        <taxon>Mytilinae</taxon>
        <taxon>Mytilus</taxon>
    </lineage>
</organism>
<keyword evidence="2" id="KW-0472">Membrane</keyword>
<keyword evidence="2" id="KW-0812">Transmembrane</keyword>
<sequence length="426" mass="48113">MAGLSLVTTVNCRFDGCSVFIGFPESNWTTSSRVCTHPLIEQINISTIFNNSSNYMVYKNVEKAWTGTVIKYTKWAAFIGCGRSLSPIDSGISVNTVEDCLKHCSEYPVATSFVIKSYRCYCLNSKPEISGTCRTNCSHAIDTPCSSDRSALVFIFVKDLKNIEPTNTYIKKECLTTTKDKSKFSIRDCNDKNLFGCKHTSTELLARSWYDYQEYCLTQHHITVLYKTNTIGNDAIGGNSYWTPIFRSHTVVDGIVTGKEVCLTISKKESKYFIVENCTSQFPFLCSGVLVVAGILCVIILILSMVIISVKAFRRIRIYQEKLQKVNEMLPGTEFSNYTGIEDTNVDVHDSAYKELSDNVSSLQKNIHERRMDTSEDTVDYQGYLVPEQHYHTIPEVEVHYAESNLAESNPNKENVDSDDYLEPVI</sequence>
<dbReference type="AlphaFoldDB" id="A0A8B6DW05"/>